<evidence type="ECO:0000256" key="2">
    <source>
        <dbReference type="SAM" id="MobiDB-lite"/>
    </source>
</evidence>
<dbReference type="Pfam" id="PF13333">
    <property type="entry name" value="rve_2"/>
    <property type="match status" value="1"/>
</dbReference>
<dbReference type="Pfam" id="PF13276">
    <property type="entry name" value="HTH_21"/>
    <property type="match status" value="1"/>
</dbReference>
<comment type="function">
    <text evidence="1">Involved in the transposition of the insertion sequence.</text>
</comment>
<dbReference type="InterPro" id="IPR001584">
    <property type="entry name" value="Integrase_cat-core"/>
</dbReference>
<proteinExistence type="predicted"/>
<feature type="region of interest" description="Disordered" evidence="2">
    <location>
        <begin position="1"/>
        <end position="52"/>
    </location>
</feature>
<dbReference type="EMBL" id="WPOM01000012">
    <property type="protein sequence ID" value="MVN33076.1"/>
    <property type="molecule type" value="Genomic_DNA"/>
</dbReference>
<dbReference type="InterPro" id="IPR025948">
    <property type="entry name" value="HTH-like_dom"/>
</dbReference>
<dbReference type="Proteomes" id="UP000436429">
    <property type="component" value="Unassembled WGS sequence"/>
</dbReference>
<dbReference type="PANTHER" id="PTHR46889">
    <property type="entry name" value="TRANSPOSASE INSF FOR INSERTION SEQUENCE IS3B-RELATED"/>
    <property type="match status" value="1"/>
</dbReference>
<dbReference type="InterPro" id="IPR048020">
    <property type="entry name" value="Transpos_IS3"/>
</dbReference>
<gene>
    <name evidence="4" type="ORF">GO726_07820</name>
</gene>
<dbReference type="AlphaFoldDB" id="A0A844RGR4"/>
<evidence type="ECO:0000256" key="1">
    <source>
        <dbReference type="ARBA" id="ARBA00002286"/>
    </source>
</evidence>
<name>A0A844RGR4_EGGLN</name>
<evidence type="ECO:0000259" key="3">
    <source>
        <dbReference type="PROSITE" id="PS50994"/>
    </source>
</evidence>
<dbReference type="Gene3D" id="3.30.420.10">
    <property type="entry name" value="Ribonuclease H-like superfamily/Ribonuclease H"/>
    <property type="match status" value="1"/>
</dbReference>
<protein>
    <submittedName>
        <fullName evidence="4">IS3 family transposase</fullName>
    </submittedName>
</protein>
<evidence type="ECO:0000313" key="5">
    <source>
        <dbReference type="Proteomes" id="UP000436429"/>
    </source>
</evidence>
<feature type="compositionally biased region" description="Basic and acidic residues" evidence="2">
    <location>
        <begin position="1"/>
        <end position="46"/>
    </location>
</feature>
<dbReference type="PROSITE" id="PS50994">
    <property type="entry name" value="INTEGRASE"/>
    <property type="match status" value="1"/>
</dbReference>
<evidence type="ECO:0000313" key="4">
    <source>
        <dbReference type="EMBL" id="MVN33076.1"/>
    </source>
</evidence>
<dbReference type="InterPro" id="IPR036397">
    <property type="entry name" value="RNaseH_sf"/>
</dbReference>
<reference evidence="4 5" key="1">
    <citation type="submission" date="2019-11" db="EMBL/GenBank/DDBJ databases">
        <title>Whole genome shotgun sequencing (WGS) data from Adlercreutzia equolifaciens ResAG-91, Eggerthella lenta MRI-F36, MRI-F37, MRI-F40, ResAG-49, ResAG-88, ResAG-121, ResAG-145, and Gordonibacter sp. ResAG-5, ResAG-26, ResAG-43, ResAG-50, ResAG-59.</title>
        <authorList>
            <person name="Stoll D.A."/>
            <person name="Danylec N."/>
            <person name="Franz C.M.A.P."/>
            <person name="Huch M."/>
        </authorList>
    </citation>
    <scope>NUCLEOTIDE SEQUENCE [LARGE SCALE GENOMIC DNA]</scope>
    <source>
        <strain evidence="4 5">ResAG-88</strain>
    </source>
</reference>
<organism evidence="4 5">
    <name type="scientific">Eggerthella lenta</name>
    <name type="common">Eubacterium lentum</name>
    <dbReference type="NCBI Taxonomy" id="84112"/>
    <lineage>
        <taxon>Bacteria</taxon>
        <taxon>Bacillati</taxon>
        <taxon>Actinomycetota</taxon>
        <taxon>Coriobacteriia</taxon>
        <taxon>Eggerthellales</taxon>
        <taxon>Eggerthellaceae</taxon>
        <taxon>Eggerthella</taxon>
    </lineage>
</organism>
<dbReference type="SUPFAM" id="SSF53098">
    <property type="entry name" value="Ribonuclease H-like"/>
    <property type="match status" value="1"/>
</dbReference>
<dbReference type="GO" id="GO:0003676">
    <property type="term" value="F:nucleic acid binding"/>
    <property type="evidence" value="ECO:0007669"/>
    <property type="project" value="InterPro"/>
</dbReference>
<sequence length="345" mass="38815">MGPRIRGDGRRRVPRKRLSEDQQGLRDREAQEEGRGARARERDTKKSPGLLESRPCARRGFLEEHRGEIGPIKKACGLMKVSKSGFYEYLGRKKSNAQIEREALEGFVVEAFERHKGRYGYRRIDRELRKSGIAVGEKRALRIMRKLGLAGKGATRKHRIQKKAEPGDPRLNLVERAFAVGERNRPWVGGIAYMPASEGWLYLAAVTGAFSRKVVSWSMSERITGKVAIDAIGQAVGREGPPDDGGLVFHDDQGARHASRSFRRCLGSHGMVRSVSRPGTPLGNAVAESFFKTLKRESAEGRGYGTRDEAEQDIFKHIELYCSNRVRMHSTLGYMSPVEYERQYA</sequence>
<dbReference type="InterPro" id="IPR050900">
    <property type="entry name" value="Transposase_IS3/IS150/IS904"/>
</dbReference>
<dbReference type="NCBIfam" id="NF033516">
    <property type="entry name" value="transpos_IS3"/>
    <property type="match status" value="1"/>
</dbReference>
<dbReference type="RefSeq" id="WP_114513211.1">
    <property type="nucleotide sequence ID" value="NZ_BQNE01000001.1"/>
</dbReference>
<dbReference type="GO" id="GO:0015074">
    <property type="term" value="P:DNA integration"/>
    <property type="evidence" value="ECO:0007669"/>
    <property type="project" value="InterPro"/>
</dbReference>
<comment type="caution">
    <text evidence="4">The sequence shown here is derived from an EMBL/GenBank/DDBJ whole genome shotgun (WGS) entry which is preliminary data.</text>
</comment>
<dbReference type="Pfam" id="PF00665">
    <property type="entry name" value="rve"/>
    <property type="match status" value="1"/>
</dbReference>
<dbReference type="InterPro" id="IPR012337">
    <property type="entry name" value="RNaseH-like_sf"/>
</dbReference>
<feature type="domain" description="Integrase catalytic" evidence="3">
    <location>
        <begin position="165"/>
        <end position="345"/>
    </location>
</feature>
<accession>A0A844RGR4</accession>